<comment type="subcellular location">
    <subcellularLocation>
        <location evidence="1">Inflammasome</location>
    </subcellularLocation>
</comment>
<evidence type="ECO:0000256" key="6">
    <source>
        <dbReference type="ARBA" id="ARBA00022801"/>
    </source>
</evidence>
<keyword evidence="11" id="KW-1271">Inflammasome</keyword>
<dbReference type="InterPro" id="IPR011029">
    <property type="entry name" value="DEATH-like_dom_sf"/>
</dbReference>
<evidence type="ECO:0000256" key="7">
    <source>
        <dbReference type="ARBA" id="ARBA00022840"/>
    </source>
</evidence>
<dbReference type="GO" id="GO:0061702">
    <property type="term" value="C:canonical inflammasome complex"/>
    <property type="evidence" value="ECO:0007669"/>
    <property type="project" value="UniProtKB-SubCell"/>
</dbReference>
<gene>
    <name evidence="14" type="ORF">FQA47_016933</name>
</gene>
<dbReference type="InterPro" id="IPR007111">
    <property type="entry name" value="NACHT_NTPase"/>
</dbReference>
<evidence type="ECO:0000259" key="12">
    <source>
        <dbReference type="PROSITE" id="PS50209"/>
    </source>
</evidence>
<dbReference type="GO" id="GO:0005524">
    <property type="term" value="F:ATP binding"/>
    <property type="evidence" value="ECO:0007669"/>
    <property type="project" value="UniProtKB-KW"/>
</dbReference>
<accession>A0A834FQ43</accession>
<dbReference type="Gene3D" id="3.40.50.300">
    <property type="entry name" value="P-loop containing nucleotide triphosphate hydrolases"/>
    <property type="match status" value="1"/>
</dbReference>
<dbReference type="PANTHER" id="PTHR45690:SF19">
    <property type="entry name" value="NACHT, LRR AND PYD DOMAINS-CONTAINING PROTEIN 3"/>
    <property type="match status" value="1"/>
</dbReference>
<dbReference type="SUPFAM" id="SSF47986">
    <property type="entry name" value="DEATH domain"/>
    <property type="match status" value="1"/>
</dbReference>
<evidence type="ECO:0000256" key="3">
    <source>
        <dbReference type="ARBA" id="ARBA00022588"/>
    </source>
</evidence>
<keyword evidence="7" id="KW-0067">ATP-binding</keyword>
<dbReference type="GO" id="GO:0045087">
    <property type="term" value="P:innate immune response"/>
    <property type="evidence" value="ECO:0007669"/>
    <property type="project" value="UniProtKB-KW"/>
</dbReference>
<keyword evidence="4" id="KW-0677">Repeat</keyword>
<comment type="caution">
    <text evidence="14">The sequence shown here is derived from an EMBL/GenBank/DDBJ whole genome shotgun (WGS) entry which is preliminary data.</text>
</comment>
<keyword evidence="9" id="KW-0391">Immunity</keyword>
<keyword evidence="3" id="KW-0399">Innate immunity</keyword>
<dbReference type="GO" id="GO:0006954">
    <property type="term" value="P:inflammatory response"/>
    <property type="evidence" value="ECO:0007669"/>
    <property type="project" value="UniProtKB-KW"/>
</dbReference>
<dbReference type="Pfam" id="PF17779">
    <property type="entry name" value="WHD_NOD2"/>
    <property type="match status" value="1"/>
</dbReference>
<feature type="domain" description="NACHT" evidence="13">
    <location>
        <begin position="191"/>
        <end position="325"/>
    </location>
</feature>
<dbReference type="InterPro" id="IPR029495">
    <property type="entry name" value="NACHT-assoc"/>
</dbReference>
<dbReference type="CDD" id="cd01671">
    <property type="entry name" value="CARD"/>
    <property type="match status" value="1"/>
</dbReference>
<evidence type="ECO:0000256" key="2">
    <source>
        <dbReference type="ARBA" id="ARBA00022490"/>
    </source>
</evidence>
<dbReference type="InterPro" id="IPR050637">
    <property type="entry name" value="NLRP_innate_immun_reg"/>
</dbReference>
<dbReference type="PROSITE" id="PS50837">
    <property type="entry name" value="NACHT"/>
    <property type="match status" value="1"/>
</dbReference>
<keyword evidence="5" id="KW-0547">Nucleotide-binding</keyword>
<keyword evidence="2" id="KW-0963">Cytoplasm</keyword>
<dbReference type="Pfam" id="PF14484">
    <property type="entry name" value="FISNA"/>
    <property type="match status" value="1"/>
</dbReference>
<dbReference type="SMART" id="SM01288">
    <property type="entry name" value="FISNA"/>
    <property type="match status" value="1"/>
</dbReference>
<evidence type="ECO:0000313" key="15">
    <source>
        <dbReference type="Proteomes" id="UP000646548"/>
    </source>
</evidence>
<keyword evidence="10" id="KW-0395">Inflammatory response</keyword>
<evidence type="ECO:0000313" key="14">
    <source>
        <dbReference type="EMBL" id="KAF6738301.1"/>
    </source>
</evidence>
<dbReference type="Pfam" id="PF17776">
    <property type="entry name" value="NLRC4_HD2"/>
    <property type="match status" value="1"/>
</dbReference>
<dbReference type="InterPro" id="IPR027417">
    <property type="entry name" value="P-loop_NTPase"/>
</dbReference>
<keyword evidence="8" id="KW-0832">Ubl conjugation</keyword>
<proteinExistence type="predicted"/>
<evidence type="ECO:0000256" key="10">
    <source>
        <dbReference type="ARBA" id="ARBA00023198"/>
    </source>
</evidence>
<feature type="domain" description="CARD" evidence="12">
    <location>
        <begin position="6"/>
        <end position="80"/>
    </location>
</feature>
<keyword evidence="6" id="KW-0378">Hydrolase</keyword>
<dbReference type="Gene3D" id="3.80.10.10">
    <property type="entry name" value="Ribonuclease Inhibitor"/>
    <property type="match status" value="1"/>
</dbReference>
<dbReference type="SUPFAM" id="SSF52540">
    <property type="entry name" value="P-loop containing nucleoside triphosphate hydrolases"/>
    <property type="match status" value="1"/>
</dbReference>
<protein>
    <submittedName>
        <fullName evidence="14">NACHT, LRR and PYD domains-containing protein 3</fullName>
    </submittedName>
</protein>
<evidence type="ECO:0000256" key="1">
    <source>
        <dbReference type="ARBA" id="ARBA00004110"/>
    </source>
</evidence>
<dbReference type="Pfam" id="PF00619">
    <property type="entry name" value="CARD"/>
    <property type="match status" value="1"/>
</dbReference>
<dbReference type="InterPro" id="IPR041267">
    <property type="entry name" value="NLRP_HD2"/>
</dbReference>
<dbReference type="AlphaFoldDB" id="A0A834FQ43"/>
<sequence length="799" mass="90316">MLEKDVHNSCLTTIKGLRVSLVNELEEQIDSLLEVLVTRKVFNRDDREDVLAQPGTRRRVRKVLDILECKGEEAAQLFLSIRCHHQVFSKTKAAGLQGLGYNKVRQKHKDVLKRRSESMLFHNSRHGEKILFPEHYVNLLLVDGHQALEVKKHEVLTFGQKRLCLKQRSVSQRTIAPSELFSRANGARPVKKVLVTGVAGIGKTMLVQKILFNFGGSEDYLAFDFIIHMSFRDLNLVEKPTNFRDLVLRKNKHLAKELDTILTCDDKLLIILDGFDEFRHYRSCDADVFVTEPDEEAALTDILGSLLLGELLPRASVLLTSRPAATNHIPVGCIDRFVLIAGFSLTEVHDFFSRYFQDPALASSMFAAVLANELMLTLCYIPAFCCIVCCILKQSKDLSGESPKTMTDIYVHYLVAMLHSHTKRGAQTDHQGSTQQLSDTVLKLGKLAYQKLMEHQTLFYSSDQEITALEGCGFLSTFLDKMVAQEPGYTEEVFSFAHLTIQEFFAALYCAVTDQPLPDESLCSLGEVANGHLDLFNRFLSGILSNRNAAVLLRQVGLRCCKEKAEAYRYKIISDLTKSCENGAHILNSLHCLFEQQDPSIALAVRPVKLQINVSDETLSHTDYNALKYFLNLTKGQISELDLTGTGVSCDTLRDIQPLLVRCESLWLGENNLDMGAVQVIADVLRVSDTITYLGAIWNDLYDTNPESVHTQESIKVNFTDDDMWDSWGEWVFRRCEVSSNEKLVTVLHKVCNISAQCLEAQWAKAFYRKLSELIKSRMECCAEDDMCKKLKKFDSLFT</sequence>
<dbReference type="InterPro" id="IPR001315">
    <property type="entry name" value="CARD"/>
</dbReference>
<dbReference type="SMART" id="SM00114">
    <property type="entry name" value="CARD"/>
    <property type="match status" value="1"/>
</dbReference>
<evidence type="ECO:0000256" key="4">
    <source>
        <dbReference type="ARBA" id="ARBA00022737"/>
    </source>
</evidence>
<dbReference type="SUPFAM" id="SSF52047">
    <property type="entry name" value="RNI-like"/>
    <property type="match status" value="1"/>
</dbReference>
<evidence type="ECO:0000256" key="5">
    <source>
        <dbReference type="ARBA" id="ARBA00022741"/>
    </source>
</evidence>
<dbReference type="InterPro" id="IPR032675">
    <property type="entry name" value="LRR_dom_sf"/>
</dbReference>
<dbReference type="GO" id="GO:0042981">
    <property type="term" value="P:regulation of apoptotic process"/>
    <property type="evidence" value="ECO:0007669"/>
    <property type="project" value="InterPro"/>
</dbReference>
<organism evidence="14 15">
    <name type="scientific">Oryzias melastigma</name>
    <name type="common">Marine medaka</name>
    <dbReference type="NCBI Taxonomy" id="30732"/>
    <lineage>
        <taxon>Eukaryota</taxon>
        <taxon>Metazoa</taxon>
        <taxon>Chordata</taxon>
        <taxon>Craniata</taxon>
        <taxon>Vertebrata</taxon>
        <taxon>Euteleostomi</taxon>
        <taxon>Actinopterygii</taxon>
        <taxon>Neopterygii</taxon>
        <taxon>Teleostei</taxon>
        <taxon>Neoteleostei</taxon>
        <taxon>Acanthomorphata</taxon>
        <taxon>Ovalentaria</taxon>
        <taxon>Atherinomorphae</taxon>
        <taxon>Beloniformes</taxon>
        <taxon>Adrianichthyidae</taxon>
        <taxon>Oryziinae</taxon>
        <taxon>Oryzias</taxon>
    </lineage>
</organism>
<dbReference type="Pfam" id="PF05729">
    <property type="entry name" value="NACHT"/>
    <property type="match status" value="1"/>
</dbReference>
<dbReference type="PANTHER" id="PTHR45690">
    <property type="entry name" value="NACHT, LRR AND PYD DOMAINS-CONTAINING PROTEIN 12"/>
    <property type="match status" value="1"/>
</dbReference>
<evidence type="ECO:0000256" key="9">
    <source>
        <dbReference type="ARBA" id="ARBA00022859"/>
    </source>
</evidence>
<dbReference type="PROSITE" id="PS50209">
    <property type="entry name" value="CARD"/>
    <property type="match status" value="1"/>
</dbReference>
<evidence type="ECO:0000256" key="11">
    <source>
        <dbReference type="ARBA" id="ARBA00023233"/>
    </source>
</evidence>
<dbReference type="EMBL" id="WKFB01000031">
    <property type="protein sequence ID" value="KAF6738301.1"/>
    <property type="molecule type" value="Genomic_DNA"/>
</dbReference>
<evidence type="ECO:0000256" key="8">
    <source>
        <dbReference type="ARBA" id="ARBA00022843"/>
    </source>
</evidence>
<dbReference type="Gene3D" id="1.10.533.10">
    <property type="entry name" value="Death Domain, Fas"/>
    <property type="match status" value="1"/>
</dbReference>
<evidence type="ECO:0000259" key="13">
    <source>
        <dbReference type="PROSITE" id="PS50837"/>
    </source>
</evidence>
<dbReference type="Proteomes" id="UP000646548">
    <property type="component" value="Unassembled WGS sequence"/>
</dbReference>
<name>A0A834FQ43_ORYME</name>
<reference evidence="14" key="1">
    <citation type="journal article" name="BMC Genomics">
        <title>Long-read sequencing and de novo genome assembly of marine medaka (Oryzias melastigma).</title>
        <authorList>
            <person name="Liang P."/>
            <person name="Saqib H.S.A."/>
            <person name="Ni X."/>
            <person name="Shen Y."/>
        </authorList>
    </citation>
    <scope>NUCLEOTIDE SEQUENCE</scope>
    <source>
        <strain evidence="14">Bigg-433</strain>
    </source>
</reference>
<dbReference type="InterPro" id="IPR041075">
    <property type="entry name" value="NOD1/2_WH"/>
</dbReference>